<keyword evidence="1" id="KW-1133">Transmembrane helix</keyword>
<dbReference type="RefSeq" id="WP_136876970.1">
    <property type="nucleotide sequence ID" value="NZ_SWBO01000005.1"/>
</dbReference>
<organism evidence="2 3">
    <name type="scientific">Pedobacter cryotolerans</name>
    <dbReference type="NCBI Taxonomy" id="2571270"/>
    <lineage>
        <taxon>Bacteria</taxon>
        <taxon>Pseudomonadati</taxon>
        <taxon>Bacteroidota</taxon>
        <taxon>Sphingobacteriia</taxon>
        <taxon>Sphingobacteriales</taxon>
        <taxon>Sphingobacteriaceae</taxon>
        <taxon>Pedobacter</taxon>
    </lineage>
</organism>
<keyword evidence="1" id="KW-0812">Transmembrane</keyword>
<protein>
    <submittedName>
        <fullName evidence="2">Uncharacterized protein</fullName>
    </submittedName>
</protein>
<comment type="caution">
    <text evidence="2">The sequence shown here is derived from an EMBL/GenBank/DDBJ whole genome shotgun (WGS) entry which is preliminary data.</text>
</comment>
<accession>A0A4U1C274</accession>
<evidence type="ECO:0000313" key="2">
    <source>
        <dbReference type="EMBL" id="TKB99804.1"/>
    </source>
</evidence>
<keyword evidence="3" id="KW-1185">Reference proteome</keyword>
<dbReference type="Proteomes" id="UP000310477">
    <property type="component" value="Unassembled WGS sequence"/>
</dbReference>
<proteinExistence type="predicted"/>
<dbReference type="OrthoDB" id="772841at2"/>
<name>A0A4U1C274_9SPHI</name>
<evidence type="ECO:0000256" key="1">
    <source>
        <dbReference type="SAM" id="Phobius"/>
    </source>
</evidence>
<gene>
    <name evidence="2" type="ORF">FA045_10170</name>
</gene>
<evidence type="ECO:0000313" key="3">
    <source>
        <dbReference type="Proteomes" id="UP000310477"/>
    </source>
</evidence>
<feature type="transmembrane region" description="Helical" evidence="1">
    <location>
        <begin position="32"/>
        <end position="50"/>
    </location>
</feature>
<sequence>MSKMENKNSKVGLTAFLIIILATTEMHPILKYIMLLIATISFIITTTQIYEEFKATRKSLKSKE</sequence>
<dbReference type="AlphaFoldDB" id="A0A4U1C274"/>
<reference evidence="2 3" key="1">
    <citation type="submission" date="2019-04" db="EMBL/GenBank/DDBJ databases">
        <title>Pedobacter sp. AR-2-6 sp. nov., isolated from Arctic soil.</title>
        <authorList>
            <person name="Dahal R.H."/>
            <person name="Kim D.-U."/>
        </authorList>
    </citation>
    <scope>NUCLEOTIDE SEQUENCE [LARGE SCALE GENOMIC DNA]</scope>
    <source>
        <strain evidence="2 3">AR-2-6</strain>
    </source>
</reference>
<keyword evidence="1" id="KW-0472">Membrane</keyword>
<dbReference type="EMBL" id="SWBO01000005">
    <property type="protein sequence ID" value="TKB99804.1"/>
    <property type="molecule type" value="Genomic_DNA"/>
</dbReference>